<dbReference type="SUPFAM" id="SSF50692">
    <property type="entry name" value="ADC-like"/>
    <property type="match status" value="1"/>
</dbReference>
<keyword evidence="3" id="KW-0408">Iron</keyword>
<dbReference type="CDD" id="cd02766">
    <property type="entry name" value="MopB_3"/>
    <property type="match status" value="1"/>
</dbReference>
<dbReference type="InterPro" id="IPR050612">
    <property type="entry name" value="Prok_Mopterin_Oxidored"/>
</dbReference>
<dbReference type="EMBL" id="CP019454">
    <property type="protein sequence ID" value="AUW93979.1"/>
    <property type="molecule type" value="Genomic_DNA"/>
</dbReference>
<evidence type="ECO:0000256" key="2">
    <source>
        <dbReference type="ARBA" id="ARBA00022723"/>
    </source>
</evidence>
<dbReference type="Gene3D" id="2.20.25.90">
    <property type="entry name" value="ADC-like domains"/>
    <property type="match status" value="1"/>
</dbReference>
<feature type="domain" description="4Fe-4S Mo/W bis-MGD-type" evidence="5">
    <location>
        <begin position="1"/>
        <end position="55"/>
    </location>
</feature>
<dbReference type="PANTHER" id="PTHR43742">
    <property type="entry name" value="TRIMETHYLAMINE-N-OXIDE REDUCTASE"/>
    <property type="match status" value="1"/>
</dbReference>
<dbReference type="Proteomes" id="UP000325292">
    <property type="component" value="Chromosome"/>
</dbReference>
<dbReference type="Pfam" id="PF01568">
    <property type="entry name" value="Molydop_binding"/>
    <property type="match status" value="1"/>
</dbReference>
<dbReference type="Gene3D" id="3.30.2070.10">
    <property type="entry name" value="Formate dehydrogenase/DMSO reductase"/>
    <property type="match status" value="1"/>
</dbReference>
<evidence type="ECO:0000313" key="6">
    <source>
        <dbReference type="EMBL" id="AUW93979.1"/>
    </source>
</evidence>
<keyword evidence="2" id="KW-0479">Metal-binding</keyword>
<name>A0ABN5H088_9FIRM</name>
<comment type="similarity">
    <text evidence="1">Belongs to the prokaryotic molybdopterin-containing oxidoreductase family.</text>
</comment>
<accession>A0ABN5H088</accession>
<dbReference type="SUPFAM" id="SSF53706">
    <property type="entry name" value="Formate dehydrogenase/DMSO reductase, domains 1-3"/>
    <property type="match status" value="1"/>
</dbReference>
<evidence type="ECO:0000256" key="3">
    <source>
        <dbReference type="ARBA" id="ARBA00023004"/>
    </source>
</evidence>
<evidence type="ECO:0000256" key="1">
    <source>
        <dbReference type="ARBA" id="ARBA00010312"/>
    </source>
</evidence>
<sequence>MHQVCPHDCYDTCGLDVKRVNGRIMRITGAKDHPITQGFACLKVNRYLERLNHQDRVLFPLKRTGPKGSGNFQRASWDEALDAIGTKMQHIVQTYGGEAILPYSFSGNMGVLSEASMDRRFFNALGASQLARTICTASADMALRWVYGQRLGPDPETIGRAALILLWGSNPVVTNVHEIPLLDQAQSQGADIYVVDPLYTDTAARYGHHIDLNPGSDVALALGLGRYLVATGQYDKSFVAQYAQGFDAYLERAWPWTLDETARVTGVPVATIERLGERLASVHPLLLRTGYGVQRQEHAGEAVWAISALSVITGSYRDVGGGHLLGNGDAFPLNWDRLTRPELRPGNPRTINMVQLGDALTQLDDPPVKALIVYNSNPAATAPDQGRVLAGLRREDLFTVVHEQMLTDTAQYADWILPAAMAFETLDLHTSYWHRYIQLSPQAVLPAGEAVSNTEFFRRLARACGFKDAPWCQDSDEDLIRQALDTQHPWLHGITWESLQKRPVQKVNLKVSDRPFLDTKDHNGPLFRLYPLPVLPFTPPQTPAEYPLVLITPSRKNTIKSSFGNNPRLLIREPNPTIYAHQEDIEHLGLQDGQRVRVESPTGHVILQLRGSKQARPGVVLSYAVRWNQDGGGVNINQLTSQTLSDFGGGATFYSTRVRIIPWENEVE</sequence>
<dbReference type="SMART" id="SM00926">
    <property type="entry name" value="Molybdop_Fe4S4"/>
    <property type="match status" value="1"/>
</dbReference>
<dbReference type="Pfam" id="PF04879">
    <property type="entry name" value="Molybdop_Fe4S4"/>
    <property type="match status" value="1"/>
</dbReference>
<dbReference type="Gene3D" id="3.40.50.740">
    <property type="match status" value="1"/>
</dbReference>
<dbReference type="Gene3D" id="3.40.228.10">
    <property type="entry name" value="Dimethylsulfoxide Reductase, domain 2"/>
    <property type="match status" value="1"/>
</dbReference>
<reference evidence="6 7" key="1">
    <citation type="journal article" date="2019" name="Sci. Rep.">
        <title>Sulfobacillus thermotolerans: new insights into resistance and metabolic capacities of acidophilic chemolithotrophs.</title>
        <authorList>
            <person name="Panyushkina A.E."/>
            <person name="Babenko V.V."/>
            <person name="Nikitina A.S."/>
            <person name="Selezneva O.V."/>
            <person name="Tsaplina I.A."/>
            <person name="Letarova M.A."/>
            <person name="Kostryukova E.S."/>
            <person name="Letarov A.V."/>
        </authorList>
    </citation>
    <scope>NUCLEOTIDE SEQUENCE [LARGE SCALE GENOMIC DNA]</scope>
    <source>
        <strain evidence="6 7">Kr1</strain>
    </source>
</reference>
<dbReference type="PROSITE" id="PS51669">
    <property type="entry name" value="4FE4S_MOW_BIS_MGD"/>
    <property type="match status" value="1"/>
</dbReference>
<proteinExistence type="inferred from homology"/>
<protein>
    <recommendedName>
        <fullName evidence="5">4Fe-4S Mo/W bis-MGD-type domain-containing protein</fullName>
    </recommendedName>
</protein>
<dbReference type="Pfam" id="PF00384">
    <property type="entry name" value="Molybdopterin"/>
    <property type="match status" value="1"/>
</dbReference>
<evidence type="ECO:0000313" key="7">
    <source>
        <dbReference type="Proteomes" id="UP000325292"/>
    </source>
</evidence>
<dbReference type="Gene3D" id="2.40.40.20">
    <property type="match status" value="1"/>
</dbReference>
<dbReference type="InterPro" id="IPR009010">
    <property type="entry name" value="Asp_de-COase-like_dom_sf"/>
</dbReference>
<dbReference type="InterPro" id="IPR006656">
    <property type="entry name" value="Mopterin_OxRdtase"/>
</dbReference>
<dbReference type="InterPro" id="IPR006657">
    <property type="entry name" value="MoPterin_dinucl-bd_dom"/>
</dbReference>
<dbReference type="InterPro" id="IPR006963">
    <property type="entry name" value="Mopterin_OxRdtase_4Fe-4S_dom"/>
</dbReference>
<organism evidence="6 7">
    <name type="scientific">Sulfobacillus thermotolerans</name>
    <dbReference type="NCBI Taxonomy" id="338644"/>
    <lineage>
        <taxon>Bacteria</taxon>
        <taxon>Bacillati</taxon>
        <taxon>Bacillota</taxon>
        <taxon>Clostridia</taxon>
        <taxon>Eubacteriales</taxon>
        <taxon>Clostridiales Family XVII. Incertae Sedis</taxon>
        <taxon>Sulfobacillus</taxon>
    </lineage>
</organism>
<gene>
    <name evidence="6" type="ORF">BXT84_08475</name>
</gene>
<keyword evidence="7" id="KW-1185">Reference proteome</keyword>
<keyword evidence="4" id="KW-0411">Iron-sulfur</keyword>
<evidence type="ECO:0000256" key="4">
    <source>
        <dbReference type="ARBA" id="ARBA00023014"/>
    </source>
</evidence>
<dbReference type="PANTHER" id="PTHR43742:SF6">
    <property type="entry name" value="OXIDOREDUCTASE YYAE-RELATED"/>
    <property type="match status" value="1"/>
</dbReference>
<evidence type="ECO:0000259" key="5">
    <source>
        <dbReference type="PROSITE" id="PS51669"/>
    </source>
</evidence>